<keyword evidence="9 12" id="KW-0573">Peptidoglycan synthesis</keyword>
<keyword evidence="10 15" id="KW-0464">Manganese</keyword>
<dbReference type="InterPro" id="IPR011095">
    <property type="entry name" value="Dala_Dala_lig_C"/>
</dbReference>
<protein>
    <recommendedName>
        <fullName evidence="12">D-alanine--D-alanine ligase</fullName>
        <ecNumber evidence="12">6.3.2.4</ecNumber>
    </recommendedName>
    <alternativeName>
        <fullName evidence="12">D-Ala-D-Ala ligase</fullName>
    </alternativeName>
    <alternativeName>
        <fullName evidence="12">D-alanylalanine synthetase</fullName>
    </alternativeName>
</protein>
<evidence type="ECO:0000256" key="6">
    <source>
        <dbReference type="ARBA" id="ARBA00022840"/>
    </source>
</evidence>
<dbReference type="GO" id="GO:0005524">
    <property type="term" value="F:ATP binding"/>
    <property type="evidence" value="ECO:0007669"/>
    <property type="project" value="UniProtKB-UniRule"/>
</dbReference>
<dbReference type="GO" id="GO:0071555">
    <property type="term" value="P:cell wall organization"/>
    <property type="evidence" value="ECO:0007669"/>
    <property type="project" value="UniProtKB-KW"/>
</dbReference>
<dbReference type="InterPro" id="IPR011127">
    <property type="entry name" value="Dala_Dala_lig_N"/>
</dbReference>
<evidence type="ECO:0000256" key="7">
    <source>
        <dbReference type="ARBA" id="ARBA00022842"/>
    </source>
</evidence>
<dbReference type="NCBIfam" id="NF002528">
    <property type="entry name" value="PRK01966.1-4"/>
    <property type="match status" value="1"/>
</dbReference>
<dbReference type="Pfam" id="PF07478">
    <property type="entry name" value="Dala_Dala_lig_C"/>
    <property type="match status" value="1"/>
</dbReference>
<feature type="binding site" evidence="14">
    <location>
        <begin position="316"/>
        <end position="317"/>
    </location>
    <ligand>
        <name>ATP</name>
        <dbReference type="ChEBI" id="CHEBI:30616"/>
    </ligand>
</feature>
<evidence type="ECO:0000256" key="8">
    <source>
        <dbReference type="ARBA" id="ARBA00022960"/>
    </source>
</evidence>
<dbReference type="AlphaFoldDB" id="A0A0A1ZUU1"/>
<feature type="active site" evidence="13">
    <location>
        <position position="328"/>
    </location>
</feature>
<feature type="binding site" evidence="15">
    <location>
        <position position="317"/>
    </location>
    <ligand>
        <name>Mg(2+)</name>
        <dbReference type="ChEBI" id="CHEBI:18420"/>
        <label>2</label>
    </ligand>
</feature>
<dbReference type="PIRSF" id="PIRSF039102">
    <property type="entry name" value="Ddl/VanB"/>
    <property type="match status" value="1"/>
</dbReference>
<evidence type="ECO:0000256" key="12">
    <source>
        <dbReference type="HAMAP-Rule" id="MF_00047"/>
    </source>
</evidence>
<evidence type="ECO:0000259" key="17">
    <source>
        <dbReference type="PROSITE" id="PS50975"/>
    </source>
</evidence>
<dbReference type="InterPro" id="IPR016185">
    <property type="entry name" value="PreATP-grasp_dom_sf"/>
</dbReference>
<feature type="domain" description="ATP-grasp" evidence="17">
    <location>
        <begin position="143"/>
        <end position="350"/>
    </location>
</feature>
<evidence type="ECO:0000256" key="3">
    <source>
        <dbReference type="ARBA" id="ARBA00022598"/>
    </source>
</evidence>
<comment type="pathway">
    <text evidence="12">Cell wall biogenesis; peptidoglycan biosynthesis.</text>
</comment>
<dbReference type="PANTHER" id="PTHR23132:SF25">
    <property type="entry name" value="D-ALANINE--D-ALANINE LIGASE A"/>
    <property type="match status" value="1"/>
</dbReference>
<reference evidence="19" key="1">
    <citation type="journal article" date="2014" name="Sci. Data">
        <title>Genomes of diverse isolates of the marine cyanobacterium Prochlorococcus.</title>
        <authorList>
            <person name="Biller S."/>
            <person name="Berube P."/>
            <person name="Thompson J."/>
            <person name="Kelly L."/>
            <person name="Roggensack S."/>
            <person name="Awad L."/>
            <person name="Roache-Johnson K."/>
            <person name="Ding H."/>
            <person name="Giovannoni S.J."/>
            <person name="Moore L.R."/>
            <person name="Chisholm S.W."/>
        </authorList>
    </citation>
    <scope>NUCLEOTIDE SEQUENCE [LARGE SCALE GENOMIC DNA]</scope>
</reference>
<dbReference type="InterPro" id="IPR000291">
    <property type="entry name" value="D-Ala_lig_Van_CS"/>
</dbReference>
<dbReference type="UniPathway" id="UPA00219"/>
<proteinExistence type="inferred from homology"/>
<evidence type="ECO:0000256" key="4">
    <source>
        <dbReference type="ARBA" id="ARBA00022723"/>
    </source>
</evidence>
<dbReference type="OrthoDB" id="9813261at2"/>
<feature type="binding site" evidence="14">
    <location>
        <position position="139"/>
    </location>
    <ligand>
        <name>ATP</name>
        <dbReference type="ChEBI" id="CHEBI:30616"/>
    </ligand>
</feature>
<accession>A0A0A1ZUU1</accession>
<name>A0A0A1ZUU1_PROMR</name>
<keyword evidence="11 12" id="KW-0961">Cell wall biogenesis/degradation</keyword>
<comment type="catalytic activity">
    <reaction evidence="12">
        <text>2 D-alanine + ATP = D-alanyl-D-alanine + ADP + phosphate + H(+)</text>
        <dbReference type="Rhea" id="RHEA:11224"/>
        <dbReference type="ChEBI" id="CHEBI:15378"/>
        <dbReference type="ChEBI" id="CHEBI:30616"/>
        <dbReference type="ChEBI" id="CHEBI:43474"/>
        <dbReference type="ChEBI" id="CHEBI:57416"/>
        <dbReference type="ChEBI" id="CHEBI:57822"/>
        <dbReference type="ChEBI" id="CHEBI:456216"/>
        <dbReference type="EC" id="6.3.2.4"/>
    </reaction>
</comment>
<evidence type="ECO:0000256" key="10">
    <source>
        <dbReference type="ARBA" id="ARBA00023211"/>
    </source>
</evidence>
<dbReference type="PANTHER" id="PTHR23132">
    <property type="entry name" value="D-ALANINE--D-ALANINE LIGASE"/>
    <property type="match status" value="1"/>
</dbReference>
<dbReference type="InterPro" id="IPR005905">
    <property type="entry name" value="D_ala_D_ala"/>
</dbReference>
<dbReference type="SUPFAM" id="SSF52440">
    <property type="entry name" value="PreATP-grasp domain"/>
    <property type="match status" value="1"/>
</dbReference>
<feature type="binding site" evidence="14">
    <location>
        <begin position="194"/>
        <end position="195"/>
    </location>
    <ligand>
        <name>ATP</name>
        <dbReference type="ChEBI" id="CHEBI:30616"/>
    </ligand>
</feature>
<dbReference type="GO" id="GO:0005829">
    <property type="term" value="C:cytosol"/>
    <property type="evidence" value="ECO:0007669"/>
    <property type="project" value="TreeGrafter"/>
</dbReference>
<evidence type="ECO:0000256" key="16">
    <source>
        <dbReference type="PROSITE-ProRule" id="PRU00409"/>
    </source>
</evidence>
<feature type="binding site" evidence="14">
    <location>
        <begin position="186"/>
        <end position="188"/>
    </location>
    <ligand>
        <name>ATP</name>
        <dbReference type="ChEBI" id="CHEBI:30616"/>
    </ligand>
</feature>
<comment type="similarity">
    <text evidence="2 12">Belongs to the D-alanine--D-alanine ligase family.</text>
</comment>
<dbReference type="GO" id="GO:0009252">
    <property type="term" value="P:peptidoglycan biosynthetic process"/>
    <property type="evidence" value="ECO:0007669"/>
    <property type="project" value="UniProtKB-UniRule"/>
</dbReference>
<dbReference type="Proteomes" id="UP000030491">
    <property type="component" value="Unassembled WGS sequence"/>
</dbReference>
<dbReference type="GO" id="GO:0008360">
    <property type="term" value="P:regulation of cell shape"/>
    <property type="evidence" value="ECO:0007669"/>
    <property type="project" value="UniProtKB-KW"/>
</dbReference>
<keyword evidence="5 14" id="KW-0547">Nucleotide-binding</keyword>
<dbReference type="InterPro" id="IPR011761">
    <property type="entry name" value="ATP-grasp"/>
</dbReference>
<dbReference type="GO" id="GO:0008716">
    <property type="term" value="F:D-alanine-D-alanine ligase activity"/>
    <property type="evidence" value="ECO:0007669"/>
    <property type="project" value="UniProtKB-UniRule"/>
</dbReference>
<feature type="binding site" evidence="14">
    <location>
        <begin position="224"/>
        <end position="231"/>
    </location>
    <ligand>
        <name>ATP</name>
        <dbReference type="ChEBI" id="CHEBI:30616"/>
    </ligand>
</feature>
<evidence type="ECO:0000313" key="18">
    <source>
        <dbReference type="EMBL" id="KGF93155.1"/>
    </source>
</evidence>
<comment type="caution">
    <text evidence="18">The sequence shown here is derived from an EMBL/GenBank/DDBJ whole genome shotgun (WGS) entry which is preliminary data.</text>
</comment>
<keyword evidence="3 12" id="KW-0436">Ligase</keyword>
<dbReference type="Gene3D" id="3.40.50.20">
    <property type="match status" value="1"/>
</dbReference>
<evidence type="ECO:0000256" key="1">
    <source>
        <dbReference type="ARBA" id="ARBA00001936"/>
    </source>
</evidence>
<dbReference type="RefSeq" id="WP_032513107.1">
    <property type="nucleotide sequence ID" value="NZ_JNAJ01000004.1"/>
</dbReference>
<dbReference type="PROSITE" id="PS00844">
    <property type="entry name" value="DALA_DALA_LIGASE_2"/>
    <property type="match status" value="1"/>
</dbReference>
<organism evidence="18 19">
    <name type="scientific">Prochlorococcus marinus str. MIT 9116</name>
    <dbReference type="NCBI Taxonomy" id="167544"/>
    <lineage>
        <taxon>Bacteria</taxon>
        <taxon>Bacillati</taxon>
        <taxon>Cyanobacteriota</taxon>
        <taxon>Cyanophyceae</taxon>
        <taxon>Synechococcales</taxon>
        <taxon>Prochlorococcaceae</taxon>
        <taxon>Prochlorococcus</taxon>
    </lineage>
</organism>
<dbReference type="PROSITE" id="PS50975">
    <property type="entry name" value="ATP_GRASP"/>
    <property type="match status" value="1"/>
</dbReference>
<gene>
    <name evidence="12" type="primary">ddl</name>
    <name evidence="18" type="ORF">EU93_0331</name>
</gene>
<keyword evidence="8 12" id="KW-0133">Cell shape</keyword>
<dbReference type="SUPFAM" id="SSF56059">
    <property type="entry name" value="Glutathione synthetase ATP-binding domain-like"/>
    <property type="match status" value="1"/>
</dbReference>
<keyword evidence="4 15" id="KW-0479">Metal-binding</keyword>
<dbReference type="Gene3D" id="3.30.470.20">
    <property type="entry name" value="ATP-grasp fold, B domain"/>
    <property type="match status" value="1"/>
</dbReference>
<dbReference type="EMBL" id="JNAJ01000004">
    <property type="protein sequence ID" value="KGF93155.1"/>
    <property type="molecule type" value="Genomic_DNA"/>
</dbReference>
<comment type="subcellular location">
    <subcellularLocation>
        <location evidence="12">Cytoplasm</location>
    </subcellularLocation>
</comment>
<dbReference type="NCBIfam" id="TIGR01205">
    <property type="entry name" value="D_ala_D_alaTIGR"/>
    <property type="match status" value="1"/>
</dbReference>
<comment type="cofactor">
    <cofactor evidence="15">
        <name>Mg(2+)</name>
        <dbReference type="ChEBI" id="CHEBI:18420"/>
    </cofactor>
    <cofactor evidence="15">
        <name>Mn(2+)</name>
        <dbReference type="ChEBI" id="CHEBI:29035"/>
    </cofactor>
    <text evidence="15">Binds 2 magnesium or manganese ions per subunit.</text>
</comment>
<dbReference type="EC" id="6.3.2.4" evidence="12"/>
<feature type="active site" evidence="13">
    <location>
        <position position="19"/>
    </location>
</feature>
<dbReference type="FunFam" id="3.30.470.20:FF:000008">
    <property type="entry name" value="D-alanine--D-alanine ligase"/>
    <property type="match status" value="1"/>
</dbReference>
<keyword evidence="12" id="KW-0963">Cytoplasm</keyword>
<evidence type="ECO:0000256" key="2">
    <source>
        <dbReference type="ARBA" id="ARBA00010871"/>
    </source>
</evidence>
<evidence type="ECO:0000256" key="14">
    <source>
        <dbReference type="PIRSR" id="PIRSR039102-2"/>
    </source>
</evidence>
<evidence type="ECO:0000256" key="5">
    <source>
        <dbReference type="ARBA" id="ARBA00022741"/>
    </source>
</evidence>
<feature type="active site" evidence="13">
    <location>
        <position position="194"/>
    </location>
</feature>
<feature type="binding site" evidence="15">
    <location>
        <position position="317"/>
    </location>
    <ligand>
        <name>Mg(2+)</name>
        <dbReference type="ChEBI" id="CHEBI:18420"/>
        <label>1</label>
    </ligand>
</feature>
<evidence type="ECO:0000256" key="11">
    <source>
        <dbReference type="ARBA" id="ARBA00023316"/>
    </source>
</evidence>
<dbReference type="Gene3D" id="3.30.1490.20">
    <property type="entry name" value="ATP-grasp fold, A domain"/>
    <property type="match status" value="1"/>
</dbReference>
<feature type="binding site" evidence="15">
    <location>
        <position position="303"/>
    </location>
    <ligand>
        <name>Mg(2+)</name>
        <dbReference type="ChEBI" id="CHEBI:18420"/>
        <label>1</label>
    </ligand>
</feature>
<evidence type="ECO:0000256" key="15">
    <source>
        <dbReference type="PIRSR" id="PIRSR039102-3"/>
    </source>
</evidence>
<evidence type="ECO:0000256" key="13">
    <source>
        <dbReference type="PIRSR" id="PIRSR039102-1"/>
    </source>
</evidence>
<sequence length="355" mass="39795">MIGDKKKCIGLIFGGYSNEHDVSISSAKTVYQAFTSKINKQRFTVKAFYINKYGEWLNSDISEQILIGEIESNSAKKQGFLNQEKINFLEGIEFQNVDVWFPLLHGFNGEDGSIHGLLKFTKKPLVGCGIIGSALGMDKITMKTIFSSLKLPQANYLAFQNKDFNDKEVINNCINEISKKINFPAFVKPSNSGSSLGISKVINESEILQALKIASEIDPRILVEEGLEVREIECGIIGNSKLLASEIGEVKYESEWYDYDSKYNSNNKITIPAEIDPKLTQQIKEIAIQSCRALNIFGFARVDFFLEKSSNRILLNEINTIPGFTKNSMFPMLWKSSGLNIQQLVAKLVDISLDL</sequence>
<keyword evidence="7 15" id="KW-0460">Magnesium</keyword>
<dbReference type="InterPro" id="IPR013815">
    <property type="entry name" value="ATP_grasp_subdomain_1"/>
</dbReference>
<dbReference type="Pfam" id="PF01820">
    <property type="entry name" value="Dala_Dala_lig_N"/>
    <property type="match status" value="1"/>
</dbReference>
<dbReference type="GO" id="GO:0046872">
    <property type="term" value="F:metal ion binding"/>
    <property type="evidence" value="ECO:0007669"/>
    <property type="project" value="UniProtKB-KW"/>
</dbReference>
<keyword evidence="6 16" id="KW-0067">ATP-binding</keyword>
<dbReference type="HAMAP" id="MF_00047">
    <property type="entry name" value="Dala_Dala_lig"/>
    <property type="match status" value="1"/>
</dbReference>
<feature type="binding site" evidence="15">
    <location>
        <position position="319"/>
    </location>
    <ligand>
        <name>Mg(2+)</name>
        <dbReference type="ChEBI" id="CHEBI:18420"/>
        <label>2</label>
    </ligand>
</feature>
<comment type="cofactor">
    <cofactor evidence="1">
        <name>Mn(2+)</name>
        <dbReference type="ChEBI" id="CHEBI:29035"/>
    </cofactor>
</comment>
<dbReference type="PROSITE" id="PS00843">
    <property type="entry name" value="DALA_DALA_LIGASE_1"/>
    <property type="match status" value="1"/>
</dbReference>
<evidence type="ECO:0000256" key="9">
    <source>
        <dbReference type="ARBA" id="ARBA00022984"/>
    </source>
</evidence>
<comment type="function">
    <text evidence="12">Cell wall formation.</text>
</comment>
<evidence type="ECO:0000313" key="19">
    <source>
        <dbReference type="Proteomes" id="UP000030491"/>
    </source>
</evidence>